<dbReference type="PANTHER" id="PTHR47150">
    <property type="entry name" value="OS12G0169200 PROTEIN"/>
    <property type="match status" value="1"/>
</dbReference>
<evidence type="ECO:0000313" key="2">
    <source>
        <dbReference type="EMBL" id="BAD25996.1"/>
    </source>
</evidence>
<organism evidence="1 3">
    <name type="scientific">Oryza sativa subsp. japonica</name>
    <name type="common">Rice</name>
    <dbReference type="NCBI Taxonomy" id="39947"/>
    <lineage>
        <taxon>Eukaryota</taxon>
        <taxon>Viridiplantae</taxon>
        <taxon>Streptophyta</taxon>
        <taxon>Embryophyta</taxon>
        <taxon>Tracheophyta</taxon>
        <taxon>Spermatophyta</taxon>
        <taxon>Magnoliopsida</taxon>
        <taxon>Liliopsida</taxon>
        <taxon>Poales</taxon>
        <taxon>Poaceae</taxon>
        <taxon>BOP clade</taxon>
        <taxon>Oryzoideae</taxon>
        <taxon>Oryzeae</taxon>
        <taxon>Oryzinae</taxon>
        <taxon>Oryza</taxon>
        <taxon>Oryza sativa</taxon>
    </lineage>
</organism>
<proteinExistence type="predicted"/>
<evidence type="ECO:0000313" key="3">
    <source>
        <dbReference type="Proteomes" id="UP000000763"/>
    </source>
</evidence>
<name>Q6K4G0_ORYSJ</name>
<evidence type="ECO:0000313" key="1">
    <source>
        <dbReference type="EMBL" id="BAD23393.1"/>
    </source>
</evidence>
<protein>
    <submittedName>
        <fullName evidence="1">Uncharacterized protein</fullName>
    </submittedName>
</protein>
<gene>
    <name evidence="1" type="ORF">OJ1451_A02.31</name>
    <name evidence="2" type="ORF">P0499G10.12</name>
</gene>
<reference evidence="3" key="3">
    <citation type="journal article" date="2005" name="Nature">
        <title>The map-based sequence of the rice genome.</title>
        <authorList>
            <consortium name="International rice genome sequencing project (IRGSP)"/>
            <person name="Matsumoto T."/>
            <person name="Wu J."/>
            <person name="Kanamori H."/>
            <person name="Katayose Y."/>
            <person name="Fujisawa M."/>
            <person name="Namiki N."/>
            <person name="Mizuno H."/>
            <person name="Yamamoto K."/>
            <person name="Antonio B.A."/>
            <person name="Baba T."/>
            <person name="Sakata K."/>
            <person name="Nagamura Y."/>
            <person name="Aoki H."/>
            <person name="Arikawa K."/>
            <person name="Arita K."/>
            <person name="Bito T."/>
            <person name="Chiden Y."/>
            <person name="Fujitsuka N."/>
            <person name="Fukunaka R."/>
            <person name="Hamada M."/>
            <person name="Harada C."/>
            <person name="Hayashi A."/>
            <person name="Hijishita S."/>
            <person name="Honda M."/>
            <person name="Hosokawa S."/>
            <person name="Ichikawa Y."/>
            <person name="Idonuma A."/>
            <person name="Iijima M."/>
            <person name="Ikeda M."/>
            <person name="Ikeno M."/>
            <person name="Ito K."/>
            <person name="Ito S."/>
            <person name="Ito T."/>
            <person name="Ito Y."/>
            <person name="Ito Y."/>
            <person name="Iwabuchi A."/>
            <person name="Kamiya K."/>
            <person name="Karasawa W."/>
            <person name="Kurita K."/>
            <person name="Katagiri S."/>
            <person name="Kikuta A."/>
            <person name="Kobayashi H."/>
            <person name="Kobayashi N."/>
            <person name="Machita K."/>
            <person name="Maehara T."/>
            <person name="Masukawa M."/>
            <person name="Mizubayashi T."/>
            <person name="Mukai Y."/>
            <person name="Nagasaki H."/>
            <person name="Nagata Y."/>
            <person name="Naito S."/>
            <person name="Nakashima M."/>
            <person name="Nakama Y."/>
            <person name="Nakamichi Y."/>
            <person name="Nakamura M."/>
            <person name="Meguro A."/>
            <person name="Negishi M."/>
            <person name="Ohta I."/>
            <person name="Ohta T."/>
            <person name="Okamoto M."/>
            <person name="Ono N."/>
            <person name="Saji S."/>
            <person name="Sakaguchi M."/>
            <person name="Sakai K."/>
            <person name="Shibata M."/>
            <person name="Shimokawa T."/>
            <person name="Song J."/>
            <person name="Takazaki Y."/>
            <person name="Terasawa K."/>
            <person name="Tsugane M."/>
            <person name="Tsuji K."/>
            <person name="Ueda S."/>
            <person name="Waki K."/>
            <person name="Yamagata H."/>
            <person name="Yamamoto M."/>
            <person name="Yamamoto S."/>
            <person name="Yamane H."/>
            <person name="Yoshiki S."/>
            <person name="Yoshihara R."/>
            <person name="Yukawa K."/>
            <person name="Zhong H."/>
            <person name="Yano M."/>
            <person name="Yuan Q."/>
            <person name="Ouyang S."/>
            <person name="Liu J."/>
            <person name="Jones K.M."/>
            <person name="Gansberger K."/>
            <person name="Moffat K."/>
            <person name="Hill J."/>
            <person name="Bera J."/>
            <person name="Fadrosh D."/>
            <person name="Jin S."/>
            <person name="Johri S."/>
            <person name="Kim M."/>
            <person name="Overton L."/>
            <person name="Reardon M."/>
            <person name="Tsitrin T."/>
            <person name="Vuong H."/>
            <person name="Weaver B."/>
            <person name="Ciecko A."/>
            <person name="Tallon L."/>
            <person name="Jackson J."/>
            <person name="Pai G."/>
            <person name="Aken S.V."/>
            <person name="Utterback T."/>
            <person name="Reidmuller S."/>
            <person name="Feldblyum T."/>
            <person name="Hsiao J."/>
            <person name="Zismann V."/>
            <person name="Iobst S."/>
            <person name="de Vazeille A.R."/>
            <person name="Buell C.R."/>
            <person name="Ying K."/>
            <person name="Li Y."/>
            <person name="Lu T."/>
            <person name="Huang Y."/>
            <person name="Zhao Q."/>
            <person name="Feng Q."/>
            <person name="Zhang L."/>
            <person name="Zhu J."/>
            <person name="Weng Q."/>
            <person name="Mu J."/>
            <person name="Lu Y."/>
            <person name="Fan D."/>
            <person name="Liu Y."/>
            <person name="Guan J."/>
            <person name="Zhang Y."/>
            <person name="Yu S."/>
            <person name="Liu X."/>
            <person name="Zhang Y."/>
            <person name="Hong G."/>
            <person name="Han B."/>
            <person name="Choisne N."/>
            <person name="Demange N."/>
            <person name="Orjeda G."/>
            <person name="Samain S."/>
            <person name="Cattolico L."/>
            <person name="Pelletier E."/>
            <person name="Couloux A."/>
            <person name="Segurens B."/>
            <person name="Wincker P."/>
            <person name="D'Hont A."/>
            <person name="Scarpelli C."/>
            <person name="Weissenbach J."/>
            <person name="Salanoubat M."/>
            <person name="Quetier F."/>
            <person name="Yu Y."/>
            <person name="Kim H.R."/>
            <person name="Rambo T."/>
            <person name="Currie J."/>
            <person name="Collura K."/>
            <person name="Luo M."/>
            <person name="Yang T."/>
            <person name="Ammiraju J.S.S."/>
            <person name="Engler F."/>
            <person name="Soderlund C."/>
            <person name="Wing R.A."/>
            <person name="Palmer L.E."/>
            <person name="de la Bastide M."/>
            <person name="Spiegel L."/>
            <person name="Nascimento L."/>
            <person name="Zutavern T."/>
            <person name="O'Shaughnessy A."/>
            <person name="Dike S."/>
            <person name="Dedhia N."/>
            <person name="Preston R."/>
            <person name="Balija V."/>
            <person name="McCombie W.R."/>
            <person name="Chow T."/>
            <person name="Chen H."/>
            <person name="Chung M."/>
            <person name="Chen C."/>
            <person name="Shaw J."/>
            <person name="Wu H."/>
            <person name="Hsiao K."/>
            <person name="Chao Y."/>
            <person name="Chu M."/>
            <person name="Cheng C."/>
            <person name="Hour A."/>
            <person name="Lee P."/>
            <person name="Lin S."/>
            <person name="Lin Y."/>
            <person name="Liou J."/>
            <person name="Liu S."/>
            <person name="Hsing Y."/>
            <person name="Raghuvanshi S."/>
            <person name="Mohanty A."/>
            <person name="Bharti A.K."/>
            <person name="Gaur A."/>
            <person name="Gupta V."/>
            <person name="Kumar D."/>
            <person name="Ravi V."/>
            <person name="Vij S."/>
            <person name="Kapur A."/>
            <person name="Khurana P."/>
            <person name="Khurana P."/>
            <person name="Khurana J.P."/>
            <person name="Tyagi A.K."/>
            <person name="Gaikwad K."/>
            <person name="Singh A."/>
            <person name="Dalal V."/>
            <person name="Srivastava S."/>
            <person name="Dixit A."/>
            <person name="Pal A.K."/>
            <person name="Ghazi I.A."/>
            <person name="Yadav M."/>
            <person name="Pandit A."/>
            <person name="Bhargava A."/>
            <person name="Sureshbabu K."/>
            <person name="Batra K."/>
            <person name="Sharma T.R."/>
            <person name="Mohapatra T."/>
            <person name="Singh N.K."/>
            <person name="Messing J."/>
            <person name="Nelson A.B."/>
            <person name="Fuks G."/>
            <person name="Kavchok S."/>
            <person name="Keizer G."/>
            <person name="Linton E."/>
            <person name="Llaca V."/>
            <person name="Song R."/>
            <person name="Tanyolac B."/>
            <person name="Young S."/>
            <person name="Ho-Il K."/>
            <person name="Hahn J.H."/>
            <person name="Sangsakoo G."/>
            <person name="Vanavichit A."/>
            <person name="de Mattos Luiz.A.T."/>
            <person name="Zimmer P.D."/>
            <person name="Malone G."/>
            <person name="Dellagostin O."/>
            <person name="de Oliveira A.C."/>
            <person name="Bevan M."/>
            <person name="Bancroft I."/>
            <person name="Minx P."/>
            <person name="Cordum H."/>
            <person name="Wilson R."/>
            <person name="Cheng Z."/>
            <person name="Jin W."/>
            <person name="Jiang J."/>
            <person name="Leong S.A."/>
            <person name="Iwama H."/>
            <person name="Gojobori T."/>
            <person name="Itoh T."/>
            <person name="Niimura Y."/>
            <person name="Fujii Y."/>
            <person name="Habara T."/>
            <person name="Sakai H."/>
            <person name="Sato Y."/>
            <person name="Wilson G."/>
            <person name="Kumar K."/>
            <person name="McCouch S."/>
            <person name="Juretic N."/>
            <person name="Hoen D."/>
            <person name="Wright S."/>
            <person name="Bruskiewich R."/>
            <person name="Bureau T."/>
            <person name="Miyao A."/>
            <person name="Hirochika H."/>
            <person name="Nishikawa T."/>
            <person name="Kadowaki K."/>
            <person name="Sugiura M."/>
            <person name="Burr B."/>
            <person name="Sasaki T."/>
        </authorList>
    </citation>
    <scope>NUCLEOTIDE SEQUENCE [LARGE SCALE GENOMIC DNA]</scope>
    <source>
        <strain evidence="3">cv. Nipponbare</strain>
    </source>
</reference>
<accession>Q6K4G0</accession>
<dbReference type="EMBL" id="AP005587">
    <property type="protein sequence ID" value="BAD25996.1"/>
    <property type="molecule type" value="Genomic_DNA"/>
</dbReference>
<reference evidence="2" key="2">
    <citation type="submission" date="2002-07" db="EMBL/GenBank/DDBJ databases">
        <title>Oryza sativa nipponbare(GA3) genomic DNA, chromosome 9, PAC clone:P0499G10.</title>
        <authorList>
            <person name="Sasaki T."/>
            <person name="Matsumoto T."/>
            <person name="Hattori M."/>
            <person name="Sakaki Y."/>
            <person name="Katayose Y."/>
        </authorList>
    </citation>
    <scope>NUCLEOTIDE SEQUENCE</scope>
</reference>
<dbReference type="AlphaFoldDB" id="Q6K4G0"/>
<reference evidence="3" key="4">
    <citation type="journal article" date="2008" name="Nucleic Acids Res.">
        <title>The rice annotation project database (RAP-DB): 2008 update.</title>
        <authorList>
            <consortium name="The rice annotation project (RAP)"/>
        </authorList>
    </citation>
    <scope>GENOME REANNOTATION</scope>
    <source>
        <strain evidence="3">cv. Nipponbare</strain>
    </source>
</reference>
<dbReference type="EMBL" id="AP005571">
    <property type="protein sequence ID" value="BAD23393.1"/>
    <property type="molecule type" value="Genomic_DNA"/>
</dbReference>
<dbReference type="Proteomes" id="UP000000763">
    <property type="component" value="Chromosome 9"/>
</dbReference>
<sequence>MNNGLAVNLICDESYLLLFQGLVDESSSDDDDDFFGSQHKSCIAIGTLSIHQNMKINAISILGLSCHQEITAAIRQSAYGIAADALDEYVGLAESTAIENLRRYVKAIVEVFEHEYLRSSNENDTTRLLALGENRESWNRPIGIIKSSIVGFLVDSVNEINQLKELYPEKTELKEDAA</sequence>
<dbReference type="PANTHER" id="PTHR47150:SF7">
    <property type="entry name" value="NUCLEASE"/>
    <property type="match status" value="1"/>
</dbReference>
<reference evidence="1" key="1">
    <citation type="submission" date="2002-07" db="EMBL/GenBank/DDBJ databases">
        <title>Oryza sativa nipponbare(GA3) genomic DNA, chromosome 9, BAC clone:OJ1451_A02.</title>
        <authorList>
            <person name="Sasaki T."/>
            <person name="Matsumoto T."/>
            <person name="Hattori M."/>
            <person name="Sakaki Y."/>
            <person name="Katayose Y."/>
        </authorList>
    </citation>
    <scope>NUCLEOTIDE SEQUENCE</scope>
</reference>